<dbReference type="PANTHER" id="PTHR37331">
    <property type="entry name" value="YALI0F11671P"/>
    <property type="match status" value="1"/>
</dbReference>
<dbReference type="AlphaFoldDB" id="A0A2W7IMJ0"/>
<name>A0A2W7IMJ0_9PROT</name>
<evidence type="ECO:0000313" key="2">
    <source>
        <dbReference type="Proteomes" id="UP000249688"/>
    </source>
</evidence>
<reference evidence="1 2" key="1">
    <citation type="submission" date="2018-06" db="EMBL/GenBank/DDBJ databases">
        <title>Genomic Encyclopedia of Archaeal and Bacterial Type Strains, Phase II (KMG-II): from individual species to whole genera.</title>
        <authorList>
            <person name="Goeker M."/>
        </authorList>
    </citation>
    <scope>NUCLEOTIDE SEQUENCE [LARGE SCALE GENOMIC DNA]</scope>
    <source>
        <strain evidence="1 2">DSM 24525</strain>
    </source>
</reference>
<dbReference type="EMBL" id="QKYU01000027">
    <property type="protein sequence ID" value="PZW39833.1"/>
    <property type="molecule type" value="Genomic_DNA"/>
</dbReference>
<sequence>MWPFRSRPAPLQALSLIPPEVVRRWGRLPGASIAGSLPAGQSDPALFQPNPAFAALLRQVIRDTGPDDPGLRAAAAAQGTGWVYVIDLRTPQGPQGQVPFTDIIAGFEVAEGRILPEGFWANPNHSAYSAQGLTRLDPYFQAALIAALEV</sequence>
<gene>
    <name evidence="1" type="ORF">C8P66_12736</name>
</gene>
<organism evidence="1 2">
    <name type="scientific">Humitalea rosea</name>
    <dbReference type="NCBI Taxonomy" id="990373"/>
    <lineage>
        <taxon>Bacteria</taxon>
        <taxon>Pseudomonadati</taxon>
        <taxon>Pseudomonadota</taxon>
        <taxon>Alphaproteobacteria</taxon>
        <taxon>Acetobacterales</taxon>
        <taxon>Roseomonadaceae</taxon>
        <taxon>Humitalea</taxon>
    </lineage>
</organism>
<dbReference type="PANTHER" id="PTHR37331:SF1">
    <property type="entry name" value="YALI0F11671P"/>
    <property type="match status" value="1"/>
</dbReference>
<dbReference type="Proteomes" id="UP000249688">
    <property type="component" value="Unassembled WGS sequence"/>
</dbReference>
<comment type="caution">
    <text evidence="1">The sequence shown here is derived from an EMBL/GenBank/DDBJ whole genome shotgun (WGS) entry which is preliminary data.</text>
</comment>
<keyword evidence="2" id="KW-1185">Reference proteome</keyword>
<protein>
    <submittedName>
        <fullName evidence="1">Uncharacterized protein</fullName>
    </submittedName>
</protein>
<accession>A0A2W7IMJ0</accession>
<proteinExistence type="predicted"/>
<evidence type="ECO:0000313" key="1">
    <source>
        <dbReference type="EMBL" id="PZW39833.1"/>
    </source>
</evidence>
<dbReference type="RefSeq" id="WP_146422974.1">
    <property type="nucleotide sequence ID" value="NZ_QKYU01000027.1"/>
</dbReference>
<dbReference type="OrthoDB" id="3379481at2"/>